<accession>A0A0C3QIU8</accession>
<dbReference type="Proteomes" id="UP000054248">
    <property type="component" value="Unassembled WGS sequence"/>
</dbReference>
<dbReference type="OrthoDB" id="3256129at2759"/>
<organism evidence="1 2">
    <name type="scientific">Tulasnella calospora MUT 4182</name>
    <dbReference type="NCBI Taxonomy" id="1051891"/>
    <lineage>
        <taxon>Eukaryota</taxon>
        <taxon>Fungi</taxon>
        <taxon>Dikarya</taxon>
        <taxon>Basidiomycota</taxon>
        <taxon>Agaricomycotina</taxon>
        <taxon>Agaricomycetes</taxon>
        <taxon>Cantharellales</taxon>
        <taxon>Tulasnellaceae</taxon>
        <taxon>Tulasnella</taxon>
    </lineage>
</organism>
<dbReference type="HOGENOM" id="CLU_702477_0_0_1"/>
<dbReference type="EMBL" id="KN823018">
    <property type="protein sequence ID" value="KIO26866.1"/>
    <property type="molecule type" value="Genomic_DNA"/>
</dbReference>
<evidence type="ECO:0000313" key="1">
    <source>
        <dbReference type="EMBL" id="KIO26866.1"/>
    </source>
</evidence>
<dbReference type="InterPro" id="IPR032675">
    <property type="entry name" value="LRR_dom_sf"/>
</dbReference>
<sequence>MACNAARMLEILMEPGAAKQKELVQEFAFRYPLSESIQKHAPMLDLWGDVLRSLTNIRRLHLTNVDIDLEKLVELTKLQHLKLDNCQLLNVFPINDTPDQARFHLQSLQLLDTYRHYSESKIPVLLDVLVSSTLTHLVVDVSGFKLIPWTSCTGLHELALTIVPGLSIEPEKVITALEPCISLKGLHIYGVNLPKEHAVRLRRLERLQMITCDVEIVEYLVSGRPVEHLRLHVTDGREKPPEWQGHNWKAIIKTIQESTLPIKTLDTVDFRRCHPPHTLEVLDQLVERFNALEELRLLMPNQEGVIDAIPFVARLELLRKICIEIEPAEELTLDPEDWLSWREARLRDLVGLSKSKHLREVDLGCEDVWRWLELKTWMYCGPNEDVPKRIELQ</sequence>
<dbReference type="SUPFAM" id="SSF52047">
    <property type="entry name" value="RNI-like"/>
    <property type="match status" value="1"/>
</dbReference>
<evidence type="ECO:0000313" key="2">
    <source>
        <dbReference type="Proteomes" id="UP000054248"/>
    </source>
</evidence>
<proteinExistence type="predicted"/>
<reference evidence="1 2" key="1">
    <citation type="submission" date="2014-04" db="EMBL/GenBank/DDBJ databases">
        <authorList>
            <consortium name="DOE Joint Genome Institute"/>
            <person name="Kuo A."/>
            <person name="Girlanda M."/>
            <person name="Perotto S."/>
            <person name="Kohler A."/>
            <person name="Nagy L.G."/>
            <person name="Floudas D."/>
            <person name="Copeland A."/>
            <person name="Barry K.W."/>
            <person name="Cichocki N."/>
            <person name="Veneault-Fourrey C."/>
            <person name="LaButti K."/>
            <person name="Lindquist E.A."/>
            <person name="Lipzen A."/>
            <person name="Lundell T."/>
            <person name="Morin E."/>
            <person name="Murat C."/>
            <person name="Sun H."/>
            <person name="Tunlid A."/>
            <person name="Henrissat B."/>
            <person name="Grigoriev I.V."/>
            <person name="Hibbett D.S."/>
            <person name="Martin F."/>
            <person name="Nordberg H.P."/>
            <person name="Cantor M.N."/>
            <person name="Hua S.X."/>
        </authorList>
    </citation>
    <scope>NUCLEOTIDE SEQUENCE [LARGE SCALE GENOMIC DNA]</scope>
    <source>
        <strain evidence="1 2">MUT 4182</strain>
    </source>
</reference>
<dbReference type="Gene3D" id="3.80.10.10">
    <property type="entry name" value="Ribonuclease Inhibitor"/>
    <property type="match status" value="1"/>
</dbReference>
<dbReference type="AlphaFoldDB" id="A0A0C3QIU8"/>
<reference evidence="2" key="2">
    <citation type="submission" date="2015-01" db="EMBL/GenBank/DDBJ databases">
        <title>Evolutionary Origins and Diversification of the Mycorrhizal Mutualists.</title>
        <authorList>
            <consortium name="DOE Joint Genome Institute"/>
            <consortium name="Mycorrhizal Genomics Consortium"/>
            <person name="Kohler A."/>
            <person name="Kuo A."/>
            <person name="Nagy L.G."/>
            <person name="Floudas D."/>
            <person name="Copeland A."/>
            <person name="Barry K.W."/>
            <person name="Cichocki N."/>
            <person name="Veneault-Fourrey C."/>
            <person name="LaButti K."/>
            <person name="Lindquist E.A."/>
            <person name="Lipzen A."/>
            <person name="Lundell T."/>
            <person name="Morin E."/>
            <person name="Murat C."/>
            <person name="Riley R."/>
            <person name="Ohm R."/>
            <person name="Sun H."/>
            <person name="Tunlid A."/>
            <person name="Henrissat B."/>
            <person name="Grigoriev I.V."/>
            <person name="Hibbett D.S."/>
            <person name="Martin F."/>
        </authorList>
    </citation>
    <scope>NUCLEOTIDE SEQUENCE [LARGE SCALE GENOMIC DNA]</scope>
    <source>
        <strain evidence="2">MUT 4182</strain>
    </source>
</reference>
<name>A0A0C3QIU8_9AGAM</name>
<keyword evidence="2" id="KW-1185">Reference proteome</keyword>
<protein>
    <submittedName>
        <fullName evidence="1">Uncharacterized protein</fullName>
    </submittedName>
</protein>
<gene>
    <name evidence="1" type="ORF">M407DRAFT_23924</name>
</gene>